<accession>A0AAU7B3C9</accession>
<proteinExistence type="predicted"/>
<name>A0AAU7B3C9_9ACTN</name>
<dbReference type="RefSeq" id="WP_354699710.1">
    <property type="nucleotide sequence ID" value="NZ_CP114014.1"/>
</dbReference>
<dbReference type="KEGG" id="parq:DSM112329_05434"/>
<organism evidence="1">
    <name type="scientific">Paraconexibacter sp. AEG42_29</name>
    <dbReference type="NCBI Taxonomy" id="2997339"/>
    <lineage>
        <taxon>Bacteria</taxon>
        <taxon>Bacillati</taxon>
        <taxon>Actinomycetota</taxon>
        <taxon>Thermoleophilia</taxon>
        <taxon>Solirubrobacterales</taxon>
        <taxon>Paraconexibacteraceae</taxon>
        <taxon>Paraconexibacter</taxon>
    </lineage>
</organism>
<protein>
    <submittedName>
        <fullName evidence="1">Uncharacterized protein</fullName>
    </submittedName>
</protein>
<dbReference type="AlphaFoldDB" id="A0AAU7B3C9"/>
<sequence length="145" mass="16301">MSRQRDHSHSVRKVVLPSGKTIEIVSFEDQLVDGLTRPAKHVAHELETEEALHHCGSCASDLVYPLDWSEAGARHWEVTLRCPNCEWIGTGVFASEAVERFDAELDRGTESVISDLRRMIQANMEDDIERFAAALHAGFVLPEDF</sequence>
<dbReference type="EMBL" id="CP114014">
    <property type="protein sequence ID" value="XAY08532.1"/>
    <property type="molecule type" value="Genomic_DNA"/>
</dbReference>
<reference evidence="1" key="1">
    <citation type="submission" date="2022-12" db="EMBL/GenBank/DDBJ databases">
        <title>Paraconexibacter alkalitolerans sp. nov. and Baekduia alba sp. nov., isolated from soil and emended description of the genera Paraconexibacter (Chun et al., 2020) and Baekduia (An et al., 2020).</title>
        <authorList>
            <person name="Vieira S."/>
            <person name="Huber K.J."/>
            <person name="Geppert A."/>
            <person name="Wolf J."/>
            <person name="Neumann-Schaal M."/>
            <person name="Muesken M."/>
            <person name="Overmann J."/>
        </authorList>
    </citation>
    <scope>NUCLEOTIDE SEQUENCE</scope>
    <source>
        <strain evidence="1">AEG42_29</strain>
    </source>
</reference>
<evidence type="ECO:0000313" key="1">
    <source>
        <dbReference type="EMBL" id="XAY08532.1"/>
    </source>
</evidence>
<gene>
    <name evidence="1" type="ORF">DSM112329_05434</name>
</gene>